<evidence type="ECO:0000313" key="5">
    <source>
        <dbReference type="Proteomes" id="UP000241514"/>
    </source>
</evidence>
<reference evidence="5 6" key="1">
    <citation type="submission" date="2018-03" db="EMBL/GenBank/DDBJ databases">
        <title>Cross-interface Injection: A General Nanoliter Liquid Handling Method Applied to Single Cells Genome Amplification Automated Nanoliter Liquid Handling Applied to Single Cell Multiple Displacement Amplification.</title>
        <authorList>
            <person name="Yun J."/>
            <person name="Xu P."/>
            <person name="Xu J."/>
            <person name="Dai X."/>
            <person name="Wang Y."/>
            <person name="Zheng X."/>
            <person name="Cao C."/>
            <person name="Yi Q."/>
            <person name="Zhu Y."/>
            <person name="Wang L."/>
            <person name="Dong Z."/>
            <person name="Huang Y."/>
            <person name="Huang L."/>
            <person name="Du W."/>
        </authorList>
    </citation>
    <scope>NUCLEOTIDE SEQUENCE [LARGE SCALE GENOMIC DNA]</scope>
    <source>
        <strain evidence="4 6">A12-4</strain>
        <strain evidence="3 5">A9-4</strain>
    </source>
</reference>
<dbReference type="Pfam" id="PF04235">
    <property type="entry name" value="DUF418"/>
    <property type="match status" value="1"/>
</dbReference>
<feature type="transmembrane region" description="Helical" evidence="1">
    <location>
        <begin position="220"/>
        <end position="242"/>
    </location>
</feature>
<evidence type="ECO:0000256" key="1">
    <source>
        <dbReference type="SAM" id="Phobius"/>
    </source>
</evidence>
<dbReference type="EMBL" id="PYVG01000013">
    <property type="protein sequence ID" value="PTB89473.1"/>
    <property type="molecule type" value="Genomic_DNA"/>
</dbReference>
<feature type="transmembrane region" description="Helical" evidence="1">
    <location>
        <begin position="123"/>
        <end position="138"/>
    </location>
</feature>
<dbReference type="InterPro" id="IPR007349">
    <property type="entry name" value="DUF418"/>
</dbReference>
<name>A0A2T4D1K2_9GAMM</name>
<feature type="transmembrane region" description="Helical" evidence="1">
    <location>
        <begin position="70"/>
        <end position="87"/>
    </location>
</feature>
<protein>
    <recommendedName>
        <fullName evidence="2">DUF418 domain-containing protein</fullName>
    </recommendedName>
</protein>
<accession>A0A2T4D1K2</accession>
<feature type="transmembrane region" description="Helical" evidence="1">
    <location>
        <begin position="341"/>
        <end position="362"/>
    </location>
</feature>
<organism evidence="3 5">
    <name type="scientific">Pseudidiomarina aestuarii</name>
    <dbReference type="NCBI Taxonomy" id="624146"/>
    <lineage>
        <taxon>Bacteria</taxon>
        <taxon>Pseudomonadati</taxon>
        <taxon>Pseudomonadota</taxon>
        <taxon>Gammaproteobacteria</taxon>
        <taxon>Alteromonadales</taxon>
        <taxon>Idiomarinaceae</taxon>
        <taxon>Pseudidiomarina</taxon>
    </lineage>
</organism>
<evidence type="ECO:0000313" key="6">
    <source>
        <dbReference type="Proteomes" id="UP000242087"/>
    </source>
</evidence>
<dbReference type="AlphaFoldDB" id="A0A2T4D1K2"/>
<feature type="transmembrane region" description="Helical" evidence="1">
    <location>
        <begin position="99"/>
        <end position="117"/>
    </location>
</feature>
<evidence type="ECO:0000259" key="2">
    <source>
        <dbReference type="Pfam" id="PF04235"/>
    </source>
</evidence>
<dbReference type="EMBL" id="PYVF01000011">
    <property type="protein sequence ID" value="PTB89712.1"/>
    <property type="molecule type" value="Genomic_DNA"/>
</dbReference>
<keyword evidence="1" id="KW-0812">Transmembrane</keyword>
<proteinExistence type="predicted"/>
<feature type="domain" description="DUF418" evidence="2">
    <location>
        <begin position="244"/>
        <end position="411"/>
    </location>
</feature>
<gene>
    <name evidence="4" type="ORF">C9927_01530</name>
    <name evidence="3" type="ORF">C9928_03585</name>
</gene>
<dbReference type="InterPro" id="IPR052529">
    <property type="entry name" value="Bact_Transport_Assoc"/>
</dbReference>
<evidence type="ECO:0000313" key="4">
    <source>
        <dbReference type="EMBL" id="PTB89712.1"/>
    </source>
</evidence>
<feature type="transmembrane region" description="Helical" evidence="1">
    <location>
        <begin position="302"/>
        <end position="320"/>
    </location>
</feature>
<dbReference type="Proteomes" id="UP000242087">
    <property type="component" value="Unassembled WGS sequence"/>
</dbReference>
<feature type="transmembrane region" description="Helical" evidence="1">
    <location>
        <begin position="19"/>
        <end position="36"/>
    </location>
</feature>
<feature type="transmembrane region" description="Helical" evidence="1">
    <location>
        <begin position="263"/>
        <end position="282"/>
    </location>
</feature>
<dbReference type="PANTHER" id="PTHR30590:SF2">
    <property type="entry name" value="INNER MEMBRANE PROTEIN"/>
    <property type="match status" value="1"/>
</dbReference>
<sequence length="419" mass="47238">MTTLTHPVRGNERVQTLDIIRGFALFGILMMNIEYFQKPLMAMMLGIDTSLSGLDFGVALFVFTFIQGKFYTMFSLLFGMGFVIFLDRAMQKVEHPKRLFFRRLFVLSLFGAAHLFFIWGGDILLSYAICGVFLLLFAKTKSSRLWKWGVFFIVLPMLMAWLGAFGIQAAMSDPAQAAEMAAEFEANEASMRADIVKGAAIYATGTYWEIVQWRAHEASFIYLGGGLIFFLPTLLGTFLIGASFARAGIFASASEHFSAYRRMAILGLVIGIPTAVYFGLFARNMNMMMPTVFGAQMMTIQTIANLALCLAYMSIIALVVRRAEGRNQKHWLHNLAPAGRMALTNYLTHSIVFTTVFYGYAFGMYGEIGRAAATGFAILLYLAQIPFSRWWIERFHFGPAEWLWRTLTYGKRQPFKRSA</sequence>
<comment type="caution">
    <text evidence="3">The sequence shown here is derived from an EMBL/GenBank/DDBJ whole genome shotgun (WGS) entry which is preliminary data.</text>
</comment>
<keyword evidence="1" id="KW-0472">Membrane</keyword>
<dbReference type="Proteomes" id="UP000241514">
    <property type="component" value="Unassembled WGS sequence"/>
</dbReference>
<feature type="transmembrane region" description="Helical" evidence="1">
    <location>
        <begin position="150"/>
        <end position="171"/>
    </location>
</feature>
<evidence type="ECO:0000313" key="3">
    <source>
        <dbReference type="EMBL" id="PTB89473.1"/>
    </source>
</evidence>
<keyword evidence="1" id="KW-1133">Transmembrane helix</keyword>
<dbReference type="PANTHER" id="PTHR30590">
    <property type="entry name" value="INNER MEMBRANE PROTEIN"/>
    <property type="match status" value="1"/>
</dbReference>
<feature type="transmembrane region" description="Helical" evidence="1">
    <location>
        <begin position="368"/>
        <end position="387"/>
    </location>
</feature>